<feature type="transmembrane region" description="Helical" evidence="1">
    <location>
        <begin position="55"/>
        <end position="76"/>
    </location>
</feature>
<dbReference type="AlphaFoldDB" id="A0AAV9Z7J8"/>
<feature type="transmembrane region" description="Helical" evidence="1">
    <location>
        <begin position="88"/>
        <end position="106"/>
    </location>
</feature>
<keyword evidence="1" id="KW-0472">Membrane</keyword>
<gene>
    <name evidence="2" type="ORF">R3P38DRAFT_3240012</name>
</gene>
<keyword evidence="1" id="KW-0812">Transmembrane</keyword>
<sequence length="312" mass="34724">MSGPNPETPLALLPPDVAAQLRMAEYVTGFIWDVLCNAPNDWKLVTKHRIGMGTWVYFIARVCTMFYIITSTLLLTYPVGDCVLAHQIYTSGSAMVMPANGLLMFLRTRAIFNNNKRLVFLLLFLWLLVVGTAILPAIPGMAVVVNIGPTKYCFVTIDKHTAWSSAEIFHMVAPIIYDTVVFVAISWRMFHASYMESLDGNRSRKTKIIAAITGKYLPRFSKAVLRDGQAYYLVTLLIAIPAALVSFDSYICQTMGFVSTVMVTNCMTSYVFRNTKLGYIDRIMTTTEMSGIEFAGQSRETDSHRAAVGDVG</sequence>
<keyword evidence="1" id="KW-1133">Transmembrane helix</keyword>
<comment type="caution">
    <text evidence="2">The sequence shown here is derived from an EMBL/GenBank/DDBJ whole genome shotgun (WGS) entry which is preliminary data.</text>
</comment>
<feature type="transmembrane region" description="Helical" evidence="1">
    <location>
        <begin position="118"/>
        <end position="148"/>
    </location>
</feature>
<proteinExistence type="predicted"/>
<accession>A0AAV9Z7J8</accession>
<keyword evidence="3" id="KW-1185">Reference proteome</keyword>
<evidence type="ECO:0000256" key="1">
    <source>
        <dbReference type="SAM" id="Phobius"/>
    </source>
</evidence>
<protein>
    <submittedName>
        <fullName evidence="2">Uncharacterized protein</fullName>
    </submittedName>
</protein>
<dbReference type="Proteomes" id="UP001362999">
    <property type="component" value="Unassembled WGS sequence"/>
</dbReference>
<organism evidence="2 3">
    <name type="scientific">Favolaschia claudopus</name>
    <dbReference type="NCBI Taxonomy" id="2862362"/>
    <lineage>
        <taxon>Eukaryota</taxon>
        <taxon>Fungi</taxon>
        <taxon>Dikarya</taxon>
        <taxon>Basidiomycota</taxon>
        <taxon>Agaricomycotina</taxon>
        <taxon>Agaricomycetes</taxon>
        <taxon>Agaricomycetidae</taxon>
        <taxon>Agaricales</taxon>
        <taxon>Marasmiineae</taxon>
        <taxon>Mycenaceae</taxon>
        <taxon>Favolaschia</taxon>
    </lineage>
</organism>
<feature type="transmembrane region" description="Helical" evidence="1">
    <location>
        <begin position="253"/>
        <end position="272"/>
    </location>
</feature>
<feature type="transmembrane region" description="Helical" evidence="1">
    <location>
        <begin position="230"/>
        <end position="247"/>
    </location>
</feature>
<dbReference type="EMBL" id="JAWWNJ010000188">
    <property type="protein sequence ID" value="KAK6974132.1"/>
    <property type="molecule type" value="Genomic_DNA"/>
</dbReference>
<name>A0AAV9Z7J8_9AGAR</name>
<reference evidence="2 3" key="1">
    <citation type="journal article" date="2024" name="J Genomics">
        <title>Draft genome sequencing and assembly of Favolaschia claudopus CIRM-BRFM 2984 isolated from oak limbs.</title>
        <authorList>
            <person name="Navarro D."/>
            <person name="Drula E."/>
            <person name="Chaduli D."/>
            <person name="Cazenave R."/>
            <person name="Ahrendt S."/>
            <person name="Wang J."/>
            <person name="Lipzen A."/>
            <person name="Daum C."/>
            <person name="Barry K."/>
            <person name="Grigoriev I.V."/>
            <person name="Favel A."/>
            <person name="Rosso M.N."/>
            <person name="Martin F."/>
        </authorList>
    </citation>
    <scope>NUCLEOTIDE SEQUENCE [LARGE SCALE GENOMIC DNA]</scope>
    <source>
        <strain evidence="2 3">CIRM-BRFM 2984</strain>
    </source>
</reference>
<evidence type="ECO:0000313" key="3">
    <source>
        <dbReference type="Proteomes" id="UP001362999"/>
    </source>
</evidence>
<evidence type="ECO:0000313" key="2">
    <source>
        <dbReference type="EMBL" id="KAK6974132.1"/>
    </source>
</evidence>
<feature type="transmembrane region" description="Helical" evidence="1">
    <location>
        <begin position="168"/>
        <end position="187"/>
    </location>
</feature>